<dbReference type="EMBL" id="RCMK01000365">
    <property type="protein sequence ID" value="KAG2933246.1"/>
    <property type="molecule type" value="Genomic_DNA"/>
</dbReference>
<comment type="caution">
    <text evidence="2">The sequence shown here is derived from an EMBL/GenBank/DDBJ whole genome shotgun (WGS) entry which is preliminary data.</text>
</comment>
<accession>A0A8T1D6Q3</accession>
<name>A0A8T1D6Q3_9STRA</name>
<dbReference type="AlphaFoldDB" id="A0A8T1D6Q3"/>
<reference evidence="2" key="1">
    <citation type="submission" date="2018-10" db="EMBL/GenBank/DDBJ databases">
        <title>Effector identification in a new, highly contiguous assembly of the strawberry crown rot pathogen Phytophthora cactorum.</title>
        <authorList>
            <person name="Armitage A.D."/>
            <person name="Nellist C.F."/>
            <person name="Bates H."/>
            <person name="Vickerstaff R.J."/>
            <person name="Harrison R.J."/>
        </authorList>
    </citation>
    <scope>NUCLEOTIDE SEQUENCE</scope>
    <source>
        <strain evidence="2">4040</strain>
    </source>
</reference>
<protein>
    <submittedName>
        <fullName evidence="2">Uncharacterized protein</fullName>
    </submittedName>
</protein>
<gene>
    <name evidence="2" type="ORF">PC117_g12907</name>
</gene>
<dbReference type="Proteomes" id="UP000736787">
    <property type="component" value="Unassembled WGS sequence"/>
</dbReference>
<sequence>MEPKQRRPPLQRKGLQHCTYMEGVKPKQFLADTDVALPLLRPQRNDAVKMPSNDARLNELEAPMQWRLDQRHILQVIACITNAMGRGGEVSACSDLCRASDSVLLRSLASFYCRICAVAELFGIRRTGIISNQTRSRNQFSQSAAPAANVSPCRHNYSPPPFFPQ</sequence>
<evidence type="ECO:0000256" key="1">
    <source>
        <dbReference type="SAM" id="MobiDB-lite"/>
    </source>
</evidence>
<feature type="region of interest" description="Disordered" evidence="1">
    <location>
        <begin position="141"/>
        <end position="165"/>
    </location>
</feature>
<evidence type="ECO:0000313" key="2">
    <source>
        <dbReference type="EMBL" id="KAG2933246.1"/>
    </source>
</evidence>
<proteinExistence type="predicted"/>
<organism evidence="2 3">
    <name type="scientific">Phytophthora cactorum</name>
    <dbReference type="NCBI Taxonomy" id="29920"/>
    <lineage>
        <taxon>Eukaryota</taxon>
        <taxon>Sar</taxon>
        <taxon>Stramenopiles</taxon>
        <taxon>Oomycota</taxon>
        <taxon>Peronosporomycetes</taxon>
        <taxon>Peronosporales</taxon>
        <taxon>Peronosporaceae</taxon>
        <taxon>Phytophthora</taxon>
    </lineage>
</organism>
<evidence type="ECO:0000313" key="3">
    <source>
        <dbReference type="Proteomes" id="UP000736787"/>
    </source>
</evidence>